<evidence type="ECO:0000256" key="5">
    <source>
        <dbReference type="ARBA" id="ARBA00022448"/>
    </source>
</evidence>
<dbReference type="SMART" id="SM00737">
    <property type="entry name" value="ML"/>
    <property type="match status" value="1"/>
</dbReference>
<dbReference type="InterPro" id="IPR014756">
    <property type="entry name" value="Ig_E-set"/>
</dbReference>
<evidence type="ECO:0000256" key="2">
    <source>
        <dbReference type="ARBA" id="ARBA00006370"/>
    </source>
</evidence>
<dbReference type="Gene3D" id="2.70.220.10">
    <property type="entry name" value="Ganglioside GM2 activator"/>
    <property type="match status" value="1"/>
</dbReference>
<keyword evidence="10" id="KW-1185">Reference proteome</keyword>
<dbReference type="AlphaFoldDB" id="A0A164TCU6"/>
<dbReference type="InterPro" id="IPR036846">
    <property type="entry name" value="GM2-AP_sf"/>
</dbReference>
<dbReference type="PANTHER" id="PTHR11306">
    <property type="entry name" value="NIEMANN PICK TYPE C2 PROTEIN NPC2-RELATED"/>
    <property type="match status" value="1"/>
</dbReference>
<feature type="domain" description="MD-2-related lipid-recognition" evidence="8">
    <location>
        <begin position="304"/>
        <end position="427"/>
    </location>
</feature>
<evidence type="ECO:0000259" key="8">
    <source>
        <dbReference type="SMART" id="SM00737"/>
    </source>
</evidence>
<evidence type="ECO:0000313" key="10">
    <source>
        <dbReference type="Proteomes" id="UP000076722"/>
    </source>
</evidence>
<dbReference type="InterPro" id="IPR003172">
    <property type="entry name" value="ML_dom"/>
</dbReference>
<keyword evidence="6" id="KW-0732">Signal</keyword>
<organism evidence="9 10">
    <name type="scientific">Sistotremastrum niveocremeum HHB9708</name>
    <dbReference type="NCBI Taxonomy" id="1314777"/>
    <lineage>
        <taxon>Eukaryota</taxon>
        <taxon>Fungi</taxon>
        <taxon>Dikarya</taxon>
        <taxon>Basidiomycota</taxon>
        <taxon>Agaricomycotina</taxon>
        <taxon>Agaricomycetes</taxon>
        <taxon>Sistotremastrales</taxon>
        <taxon>Sistotremastraceae</taxon>
        <taxon>Sertulicium</taxon>
        <taxon>Sertulicium niveocremeum</taxon>
    </lineage>
</organism>
<dbReference type="PANTHER" id="PTHR11306:SF0">
    <property type="entry name" value="PHOSPHATIDYLGLYCEROL_PHOSPHATIDYLINOSITOL TRANSFER PROTEIN"/>
    <property type="match status" value="1"/>
</dbReference>
<evidence type="ECO:0000256" key="1">
    <source>
        <dbReference type="ARBA" id="ARBA00002053"/>
    </source>
</evidence>
<name>A0A164TCU6_9AGAM</name>
<gene>
    <name evidence="9" type="ORF">SISNIDRAFT_550661</name>
</gene>
<sequence length="431" mass="48940">MPTLPVELIHEIYGWVFLLCSHDGRQKPSWKDIQASSLVSRSCRQIVLRRWFTQITLPDQGDWDYISLKSEWLRCVRRLTTSHKSGNYRDPPKLIFKDIFPSLRDVTVDLDYEDETEFLKVLPTSVIKLQINTRTDRSAKLTPIPSNLRNLKSLIVNRVDEDKWLGMTVIPSVFETAEDVLKWVLNWTRHLTQLEVLAMGVTLSPEGLIFSHPFECLIGGSCAVCTRGTDDDTESNTFVLSKGLSDKHPSLRMIGWASWYGDIDSIDVIWVDRKEVDVSKWKRTKAVPGKPWEEEGPLVDLWEWQDCGSPDDVGHIDRLVISPDPPQPGHDLTVSVDFTVDEDIVDGAEVDVQVKAGLLKILTQTFDICEEAEINNAELQCPVKKGSYKNISQVVALPKEIPPAIINVDVQGYTVDDDDLMCLKIVLNFRK</sequence>
<evidence type="ECO:0000256" key="7">
    <source>
        <dbReference type="ARBA" id="ARBA00023055"/>
    </source>
</evidence>
<dbReference type="OrthoDB" id="6409159at2759"/>
<protein>
    <recommendedName>
        <fullName evidence="4">Phosphatidylglycerol/phosphatidylinositol transfer protein</fullName>
    </recommendedName>
</protein>
<dbReference type="InterPro" id="IPR033917">
    <property type="entry name" value="ML_PG-PI_TP"/>
</dbReference>
<dbReference type="EMBL" id="KV419411">
    <property type="protein sequence ID" value="KZS92265.1"/>
    <property type="molecule type" value="Genomic_DNA"/>
</dbReference>
<dbReference type="SUPFAM" id="SSF81296">
    <property type="entry name" value="E set domains"/>
    <property type="match status" value="1"/>
</dbReference>
<dbReference type="GO" id="GO:0032366">
    <property type="term" value="P:intracellular sterol transport"/>
    <property type="evidence" value="ECO:0007669"/>
    <property type="project" value="InterPro"/>
</dbReference>
<evidence type="ECO:0000256" key="3">
    <source>
        <dbReference type="ARBA" id="ARBA00011245"/>
    </source>
</evidence>
<dbReference type="Proteomes" id="UP000076722">
    <property type="component" value="Unassembled WGS sequence"/>
</dbReference>
<dbReference type="Pfam" id="PF02221">
    <property type="entry name" value="E1_DerP2_DerF2"/>
    <property type="match status" value="1"/>
</dbReference>
<evidence type="ECO:0000313" key="9">
    <source>
        <dbReference type="EMBL" id="KZS92265.1"/>
    </source>
</evidence>
<comment type="function">
    <text evidence="1">Catalyzes the intermembrane transfer of phosphatidylglycerol and phosphatidylinositol.</text>
</comment>
<reference evidence="9 10" key="1">
    <citation type="journal article" date="2016" name="Mol. Biol. Evol.">
        <title>Comparative Genomics of Early-Diverging Mushroom-Forming Fungi Provides Insights into the Origins of Lignocellulose Decay Capabilities.</title>
        <authorList>
            <person name="Nagy L.G."/>
            <person name="Riley R."/>
            <person name="Tritt A."/>
            <person name="Adam C."/>
            <person name="Daum C."/>
            <person name="Floudas D."/>
            <person name="Sun H."/>
            <person name="Yadav J.S."/>
            <person name="Pangilinan J."/>
            <person name="Larsson K.H."/>
            <person name="Matsuura K."/>
            <person name="Barry K."/>
            <person name="Labutti K."/>
            <person name="Kuo R."/>
            <person name="Ohm R.A."/>
            <person name="Bhattacharya S.S."/>
            <person name="Shirouzu T."/>
            <person name="Yoshinaga Y."/>
            <person name="Martin F.M."/>
            <person name="Grigoriev I.V."/>
            <person name="Hibbett D.S."/>
        </authorList>
    </citation>
    <scope>NUCLEOTIDE SEQUENCE [LARGE SCALE GENOMIC DNA]</scope>
    <source>
        <strain evidence="9 10">HHB9708</strain>
    </source>
</reference>
<keyword evidence="5" id="KW-0813">Transport</keyword>
<comment type="subunit">
    <text evidence="3">Monomer.</text>
</comment>
<dbReference type="InterPro" id="IPR039670">
    <property type="entry name" value="NPC2-like"/>
</dbReference>
<proteinExistence type="inferred from homology"/>
<evidence type="ECO:0000256" key="4">
    <source>
        <dbReference type="ARBA" id="ARBA00016056"/>
    </source>
</evidence>
<keyword evidence="7" id="KW-0445">Lipid transport</keyword>
<dbReference type="CDD" id="cd00917">
    <property type="entry name" value="PG-PI_TP"/>
    <property type="match status" value="1"/>
</dbReference>
<dbReference type="GO" id="GO:0032934">
    <property type="term" value="F:sterol binding"/>
    <property type="evidence" value="ECO:0007669"/>
    <property type="project" value="InterPro"/>
</dbReference>
<evidence type="ECO:0000256" key="6">
    <source>
        <dbReference type="ARBA" id="ARBA00022729"/>
    </source>
</evidence>
<accession>A0A164TCU6</accession>
<comment type="similarity">
    <text evidence="2">Belongs to the NPC2 family.</text>
</comment>